<dbReference type="Pfam" id="PF20906">
    <property type="entry name" value="S-Me-THD_C"/>
    <property type="match status" value="1"/>
</dbReference>
<dbReference type="AlphaFoldDB" id="A0A1T4JXC5"/>
<dbReference type="Gene3D" id="3.40.1610.10">
    <property type="entry name" value="CV3147-like domain"/>
    <property type="match status" value="1"/>
</dbReference>
<evidence type="ECO:0000313" key="4">
    <source>
        <dbReference type="Proteomes" id="UP000190637"/>
    </source>
</evidence>
<feature type="domain" description="S-Me-THD N-terminal" evidence="1">
    <location>
        <begin position="26"/>
        <end position="179"/>
    </location>
</feature>
<evidence type="ECO:0008006" key="5">
    <source>
        <dbReference type="Google" id="ProtNLM"/>
    </source>
</evidence>
<dbReference type="SUPFAM" id="SSF160991">
    <property type="entry name" value="CV3147-like"/>
    <property type="match status" value="1"/>
</dbReference>
<evidence type="ECO:0000259" key="1">
    <source>
        <dbReference type="Pfam" id="PF06032"/>
    </source>
</evidence>
<dbReference type="Pfam" id="PF06032">
    <property type="entry name" value="S-Me-THD_N"/>
    <property type="match status" value="1"/>
</dbReference>
<keyword evidence="4" id="KW-1185">Reference proteome</keyword>
<name>A0A1T4JXC5_9ACTN</name>
<dbReference type="Proteomes" id="UP000190637">
    <property type="component" value="Unassembled WGS sequence"/>
</dbReference>
<proteinExistence type="predicted"/>
<dbReference type="EMBL" id="FUWS01000001">
    <property type="protein sequence ID" value="SJZ34774.1"/>
    <property type="molecule type" value="Genomic_DNA"/>
</dbReference>
<organism evidence="3 4">
    <name type="scientific">Marinactinospora thermotolerans DSM 45154</name>
    <dbReference type="NCBI Taxonomy" id="1122192"/>
    <lineage>
        <taxon>Bacteria</taxon>
        <taxon>Bacillati</taxon>
        <taxon>Actinomycetota</taxon>
        <taxon>Actinomycetes</taxon>
        <taxon>Streptosporangiales</taxon>
        <taxon>Nocardiopsidaceae</taxon>
        <taxon>Marinactinospora</taxon>
    </lineage>
</organism>
<gene>
    <name evidence="3" type="ORF">SAMN02745673_00037</name>
</gene>
<dbReference type="InterPro" id="IPR027479">
    <property type="entry name" value="S-Me-THD_N_sf"/>
</dbReference>
<feature type="domain" description="S-Me-THD-like C-terminal" evidence="2">
    <location>
        <begin position="191"/>
        <end position="361"/>
    </location>
</feature>
<dbReference type="STRING" id="1122192.SAMN02745673_00037"/>
<sequence>MTAWGFFPALQFPAMGETQRRIDVADLADLALGARLLGSGGGGRTSTGAAFAHAALRDRGPVRLLGTRDLPDDHTVVAVGVAGSSAFIEERLPSTELATAVRTLLDLLDRPPFALLPLEIGGVNALLAVAAASMLDAPLLDADAMGRAFPRVEQTSLTASGVAVAPAVLAVPDGTTLTVRGEDNLRVAGLIGANLPALGGWAATALYPCRADVARTAAIPGSVSRALALGRSLREAGADPHDRPRFAASIGAEWLFDGVVAEVLRPDRAAPHLVVTLESALPRQETLRLDAGDEFLLAALDGRQVARVPDVIAVLSAREWSVLGVDALRPRQPVSVLRIPRPPIWDRLAAGDLVGPGAHELGSLDTVAGPS</sequence>
<dbReference type="InterPro" id="IPR048350">
    <property type="entry name" value="S-Me-THD-like_C"/>
</dbReference>
<reference evidence="3 4" key="1">
    <citation type="submission" date="2017-02" db="EMBL/GenBank/DDBJ databases">
        <authorList>
            <person name="Peterson S.W."/>
        </authorList>
    </citation>
    <scope>NUCLEOTIDE SEQUENCE [LARGE SCALE GENOMIC DNA]</scope>
    <source>
        <strain evidence="3 4">DSM 45154</strain>
    </source>
</reference>
<dbReference type="InterPro" id="IPR010318">
    <property type="entry name" value="S-Me-THD_N"/>
</dbReference>
<evidence type="ECO:0000313" key="3">
    <source>
        <dbReference type="EMBL" id="SJZ34774.1"/>
    </source>
</evidence>
<protein>
    <recommendedName>
        <fullName evidence="5">DUF917 domain-containing protein</fullName>
    </recommendedName>
</protein>
<evidence type="ECO:0000259" key="2">
    <source>
        <dbReference type="Pfam" id="PF20906"/>
    </source>
</evidence>
<accession>A0A1T4JXC5</accession>